<accession>A0AA45R5H3</accession>
<feature type="chain" id="PRO_5041408882" evidence="1">
    <location>
        <begin position="28"/>
        <end position="81"/>
    </location>
</feature>
<dbReference type="EMBL" id="CP073249">
    <property type="protein sequence ID" value="QUF05956.1"/>
    <property type="molecule type" value="Genomic_DNA"/>
</dbReference>
<organism evidence="2 3">
    <name type="scientific">Actinosynnema pretiosum subsp. pretiosum</name>
    <dbReference type="NCBI Taxonomy" id="103721"/>
    <lineage>
        <taxon>Bacteria</taxon>
        <taxon>Bacillati</taxon>
        <taxon>Actinomycetota</taxon>
        <taxon>Actinomycetes</taxon>
        <taxon>Pseudonocardiales</taxon>
        <taxon>Pseudonocardiaceae</taxon>
        <taxon>Actinosynnema</taxon>
    </lineage>
</organism>
<evidence type="ECO:0000313" key="3">
    <source>
        <dbReference type="Proteomes" id="UP000677152"/>
    </source>
</evidence>
<evidence type="ECO:0000313" key="2">
    <source>
        <dbReference type="EMBL" id="QUF05956.1"/>
    </source>
</evidence>
<reference evidence="2" key="1">
    <citation type="submission" date="2021-04" db="EMBL/GenBank/DDBJ databases">
        <title>Genomic sequence of Actinosynnema pretiosum subsp. pretiosum ATCC 31280 (C-14919).</title>
        <authorList>
            <person name="Bai L."/>
            <person name="Wang X."/>
            <person name="Xiao Y."/>
        </authorList>
    </citation>
    <scope>NUCLEOTIDE SEQUENCE</scope>
    <source>
        <strain evidence="2">ATCC 31280</strain>
    </source>
</reference>
<keyword evidence="1" id="KW-0732">Signal</keyword>
<dbReference type="Proteomes" id="UP000677152">
    <property type="component" value="Chromosome"/>
</dbReference>
<dbReference type="AlphaFoldDB" id="A0AA45R5H3"/>
<evidence type="ECO:0000256" key="1">
    <source>
        <dbReference type="SAM" id="SignalP"/>
    </source>
</evidence>
<gene>
    <name evidence="2" type="ORF">KCV87_07775</name>
</gene>
<feature type="signal peptide" evidence="1">
    <location>
        <begin position="1"/>
        <end position="27"/>
    </location>
</feature>
<name>A0AA45R5H3_9PSEU</name>
<proteinExistence type="predicted"/>
<protein>
    <submittedName>
        <fullName evidence="2">Uncharacterized protein</fullName>
    </submittedName>
</protein>
<sequence>MSTFKRVLVASAAALAATLGGGGAAMAATPDFSQVRLKAKGVCETLYNRDVRICRALPLPPARAVCYAAAAAKYAACLAGD</sequence>